<dbReference type="InterPro" id="IPR008296">
    <property type="entry name" value="TFPI-like"/>
</dbReference>
<dbReference type="SMART" id="SM00131">
    <property type="entry name" value="KU"/>
    <property type="match status" value="3"/>
</dbReference>
<name>A0A1U7UMG6_CARSF</name>
<dbReference type="PROSITE" id="PS00280">
    <property type="entry name" value="BPTI_KUNITZ_1"/>
    <property type="match status" value="2"/>
</dbReference>
<evidence type="ECO:0000256" key="7">
    <source>
        <dbReference type="ARBA" id="ARBA00023180"/>
    </source>
</evidence>
<proteinExistence type="predicted"/>
<evidence type="ECO:0000256" key="5">
    <source>
        <dbReference type="ARBA" id="ARBA00023084"/>
    </source>
</evidence>
<feature type="chain" id="PRO_5011023938" description="Tissue factor pathway inhibitor" evidence="8">
    <location>
        <begin position="23"/>
        <end position="231"/>
    </location>
</feature>
<dbReference type="GO" id="GO:0007596">
    <property type="term" value="P:blood coagulation"/>
    <property type="evidence" value="ECO:0007669"/>
    <property type="project" value="UniProtKB-UniRule"/>
</dbReference>
<dbReference type="KEGG" id="csyr:103271373"/>
<feature type="signal peptide" evidence="8">
    <location>
        <begin position="1"/>
        <end position="22"/>
    </location>
</feature>
<dbReference type="PANTHER" id="PTHR10083:SF374">
    <property type="entry name" value="BPTI_KUNITZ INHIBITOR DOMAIN-CONTAINING PROTEIN"/>
    <property type="match status" value="1"/>
</dbReference>
<dbReference type="Proteomes" id="UP000189704">
    <property type="component" value="Unplaced"/>
</dbReference>
<organism evidence="10 11">
    <name type="scientific">Carlito syrichta</name>
    <name type="common">Philippine tarsier</name>
    <name type="synonym">Tarsius syrichta</name>
    <dbReference type="NCBI Taxonomy" id="1868482"/>
    <lineage>
        <taxon>Eukaryota</taxon>
        <taxon>Metazoa</taxon>
        <taxon>Chordata</taxon>
        <taxon>Craniata</taxon>
        <taxon>Vertebrata</taxon>
        <taxon>Euteleostomi</taxon>
        <taxon>Mammalia</taxon>
        <taxon>Eutheria</taxon>
        <taxon>Euarchontoglires</taxon>
        <taxon>Primates</taxon>
        <taxon>Haplorrhini</taxon>
        <taxon>Tarsiiformes</taxon>
        <taxon>Tarsiidae</taxon>
        <taxon>Carlito</taxon>
    </lineage>
</organism>
<dbReference type="GO" id="GO:0004867">
    <property type="term" value="F:serine-type endopeptidase inhibitor activity"/>
    <property type="evidence" value="ECO:0007669"/>
    <property type="project" value="UniProtKB-UniRule"/>
</dbReference>
<keyword evidence="2 8" id="KW-0356">Hemostasis</keyword>
<dbReference type="Pfam" id="PF00014">
    <property type="entry name" value="Kunitz_BPTI"/>
    <property type="match status" value="3"/>
</dbReference>
<dbReference type="InterPro" id="IPR020901">
    <property type="entry name" value="Prtase_inh_Kunz-CS"/>
</dbReference>
<dbReference type="InterPro" id="IPR002223">
    <property type="entry name" value="Kunitz_BPTI"/>
</dbReference>
<evidence type="ECO:0000256" key="2">
    <source>
        <dbReference type="ARBA" id="ARBA00022696"/>
    </source>
</evidence>
<dbReference type="InterPro" id="IPR036880">
    <property type="entry name" value="Kunitz_BPTI_sf"/>
</dbReference>
<keyword evidence="7" id="KW-0325">Glycoprotein</keyword>
<dbReference type="RefSeq" id="XP_008067041.1">
    <property type="nucleotide sequence ID" value="XM_008068850.1"/>
</dbReference>
<evidence type="ECO:0000256" key="8">
    <source>
        <dbReference type="PIRNR" id="PIRNR001620"/>
    </source>
</evidence>
<feature type="domain" description="BPTI/Kunitz inhibitor" evidence="9">
    <location>
        <begin position="154"/>
        <end position="204"/>
    </location>
</feature>
<dbReference type="Gene3D" id="4.10.410.10">
    <property type="entry name" value="Pancreatic trypsin inhibitor Kunitz domain"/>
    <property type="match status" value="3"/>
</dbReference>
<dbReference type="FunFam" id="4.10.410.10:FF:000018">
    <property type="entry name" value="Tissue factor pathway inhibitor"/>
    <property type="match status" value="1"/>
</dbReference>
<dbReference type="CDD" id="cd22616">
    <property type="entry name" value="Kunitz_TFPI2_1-like"/>
    <property type="match status" value="1"/>
</dbReference>
<dbReference type="SUPFAM" id="SSF57362">
    <property type="entry name" value="BPTI-like"/>
    <property type="match status" value="3"/>
</dbReference>
<dbReference type="AlphaFoldDB" id="A0A1U7UMG6"/>
<evidence type="ECO:0000313" key="10">
    <source>
        <dbReference type="Proteomes" id="UP000189704"/>
    </source>
</evidence>
<feature type="domain" description="BPTI/Kunitz inhibitor" evidence="9">
    <location>
        <begin position="34"/>
        <end position="84"/>
    </location>
</feature>
<evidence type="ECO:0000256" key="3">
    <source>
        <dbReference type="ARBA" id="ARBA00022737"/>
    </source>
</evidence>
<dbReference type="PIRSF" id="PIRSF001620">
    <property type="entry name" value="TFPI"/>
    <property type="match status" value="1"/>
</dbReference>
<sequence>MDPVQALCLLLPLLMGAAPSGAPQAPAGNNAEVCLLPLDEGPCRARIPSYYYDRHTQSCRPFMFGGCYGNANNFESRAACEEACWRIDIVPKICRLEVASTQCREPREEYFFNLRSMTCERLSSGCRQNRNKNRFPDEATCMGFCAPKKGPSFCYSPKDEGLCSANVTRYYFNPRYGDCEAFTYTGCGGNDNNFVSSKDCRHACVKVLKKKTKVPKLLFANRRRKMQKKQF</sequence>
<dbReference type="PANTHER" id="PTHR10083">
    <property type="entry name" value="KUNITZ-TYPE PROTEASE INHIBITOR-RELATED"/>
    <property type="match status" value="1"/>
</dbReference>
<comment type="subcellular location">
    <subcellularLocation>
        <location evidence="8">Secreted</location>
    </subcellularLocation>
</comment>
<dbReference type="OrthoDB" id="5950222at2759"/>
<keyword evidence="1 8" id="KW-0646">Protease inhibitor</keyword>
<accession>A0A1U7UMG6</accession>
<evidence type="ECO:0000259" key="9">
    <source>
        <dbReference type="PROSITE" id="PS50279"/>
    </source>
</evidence>
<dbReference type="OMA" id="REEYFFN"/>
<keyword evidence="10" id="KW-1185">Reference proteome</keyword>
<reference evidence="11" key="1">
    <citation type="submission" date="2025-08" db="UniProtKB">
        <authorList>
            <consortium name="RefSeq"/>
        </authorList>
    </citation>
    <scope>IDENTIFICATION</scope>
</reference>
<gene>
    <name evidence="11" type="primary">TFPI2</name>
</gene>
<keyword evidence="5 8" id="KW-0094">Blood coagulation</keyword>
<evidence type="ECO:0000256" key="6">
    <source>
        <dbReference type="ARBA" id="ARBA00023157"/>
    </source>
</evidence>
<evidence type="ECO:0000256" key="4">
    <source>
        <dbReference type="ARBA" id="ARBA00022900"/>
    </source>
</evidence>
<dbReference type="GO" id="GO:0005615">
    <property type="term" value="C:extracellular space"/>
    <property type="evidence" value="ECO:0007669"/>
    <property type="project" value="TreeGrafter"/>
</dbReference>
<feature type="domain" description="BPTI/Kunitz inhibitor" evidence="9">
    <location>
        <begin position="94"/>
        <end position="145"/>
    </location>
</feature>
<dbReference type="STRING" id="1868482.ENSTSYP00000006345"/>
<protein>
    <recommendedName>
        <fullName evidence="8">Tissue factor pathway inhibitor</fullName>
    </recommendedName>
</protein>
<dbReference type="CTD" id="7980"/>
<dbReference type="GeneID" id="103271373"/>
<dbReference type="PRINTS" id="PR00759">
    <property type="entry name" value="BASICPTASE"/>
</dbReference>
<dbReference type="CDD" id="cd22615">
    <property type="entry name" value="Kunitz_TFPI1_TFPI2_3-like"/>
    <property type="match status" value="1"/>
</dbReference>
<evidence type="ECO:0000313" key="11">
    <source>
        <dbReference type="RefSeq" id="XP_008067041.1"/>
    </source>
</evidence>
<dbReference type="InterPro" id="IPR050098">
    <property type="entry name" value="TFPI/VKTCI-like"/>
</dbReference>
<keyword evidence="8" id="KW-0732">Signal</keyword>
<keyword evidence="3" id="KW-0677">Repeat</keyword>
<keyword evidence="6" id="KW-1015">Disulfide bond</keyword>
<evidence type="ECO:0000256" key="1">
    <source>
        <dbReference type="ARBA" id="ARBA00022690"/>
    </source>
</evidence>
<dbReference type="PROSITE" id="PS50279">
    <property type="entry name" value="BPTI_KUNITZ_2"/>
    <property type="match status" value="3"/>
</dbReference>
<dbReference type="FunFam" id="4.10.410.10:FF:000004">
    <property type="entry name" value="Tissue factor pathway inhibitor"/>
    <property type="match status" value="1"/>
</dbReference>
<keyword evidence="4 8" id="KW-0722">Serine protease inhibitor</keyword>